<comment type="caution">
    <text evidence="3">The sequence shown here is derived from an EMBL/GenBank/DDBJ whole genome shotgun (WGS) entry which is preliminary data.</text>
</comment>
<dbReference type="PANTHER" id="PTHR22677">
    <property type="entry name" value="ANKYRIN REPEAT DOMAIN-CONTAINING PROTEIN 60"/>
    <property type="match status" value="1"/>
</dbReference>
<keyword evidence="1" id="KW-0040">ANK repeat</keyword>
<dbReference type="PROSITE" id="PS50088">
    <property type="entry name" value="ANK_REPEAT"/>
    <property type="match status" value="2"/>
</dbReference>
<dbReference type="EMBL" id="SMGI01000002">
    <property type="protein sequence ID" value="TCK67335.1"/>
    <property type="molecule type" value="Genomic_DNA"/>
</dbReference>
<feature type="signal peptide" evidence="2">
    <location>
        <begin position="1"/>
        <end position="21"/>
    </location>
</feature>
<dbReference type="InterPro" id="IPR039323">
    <property type="entry name" value="ANKRD_45/46/60"/>
</dbReference>
<dbReference type="InterPro" id="IPR036770">
    <property type="entry name" value="Ankyrin_rpt-contain_sf"/>
</dbReference>
<dbReference type="InterPro" id="IPR002110">
    <property type="entry name" value="Ankyrin_rpt"/>
</dbReference>
<evidence type="ECO:0000256" key="1">
    <source>
        <dbReference type="PROSITE-ProRule" id="PRU00023"/>
    </source>
</evidence>
<reference evidence="3 4" key="1">
    <citation type="journal article" date="2015" name="Stand. Genomic Sci.">
        <title>Genomic Encyclopedia of Bacterial and Archaeal Type Strains, Phase III: the genomes of soil and plant-associated and newly described type strains.</title>
        <authorList>
            <person name="Whitman W.B."/>
            <person name="Woyke T."/>
            <person name="Klenk H.P."/>
            <person name="Zhou Y."/>
            <person name="Lilburn T.G."/>
            <person name="Beck B.J."/>
            <person name="De Vos P."/>
            <person name="Vandamme P."/>
            <person name="Eisen J.A."/>
            <person name="Garrity G."/>
            <person name="Hugenholtz P."/>
            <person name="Kyrpides N.C."/>
        </authorList>
    </citation>
    <scope>NUCLEOTIDE SEQUENCE [LARGE SCALE GENOMIC DNA]</scope>
    <source>
        <strain evidence="3 4">CECT 8445</strain>
    </source>
</reference>
<feature type="repeat" description="ANK" evidence="1">
    <location>
        <begin position="38"/>
        <end position="70"/>
    </location>
</feature>
<evidence type="ECO:0000313" key="4">
    <source>
        <dbReference type="Proteomes" id="UP000295714"/>
    </source>
</evidence>
<protein>
    <submittedName>
        <fullName evidence="3">Ankyrin repeat protein</fullName>
    </submittedName>
</protein>
<gene>
    <name evidence="3" type="ORF">DFQ05_1109</name>
</gene>
<dbReference type="SUPFAM" id="SSF48403">
    <property type="entry name" value="Ankyrin repeat"/>
    <property type="match status" value="1"/>
</dbReference>
<sequence length="128" mass="13897">MKKTVTVLALALCLTFPTVNALNSELVSTTVEIVEEKTSVSPLCEAAAKGDIETVKQLINNGVSVNQKSNGMLPIHYAARFNRVEVIKVLITSGSEIHATCDKGLTALRHAEKTNAKEAAEFLKRFKK</sequence>
<keyword evidence="2" id="KW-0732">Signal</keyword>
<dbReference type="PROSITE" id="PS50297">
    <property type="entry name" value="ANK_REP_REGION"/>
    <property type="match status" value="2"/>
</dbReference>
<accession>A0A4R1KQJ6</accession>
<dbReference type="Proteomes" id="UP000295714">
    <property type="component" value="Unassembled WGS sequence"/>
</dbReference>
<dbReference type="RefSeq" id="WP_132704401.1">
    <property type="nucleotide sequence ID" value="NZ_SMGI01000002.1"/>
</dbReference>
<dbReference type="SMART" id="SM00248">
    <property type="entry name" value="ANK"/>
    <property type="match status" value="2"/>
</dbReference>
<dbReference type="AlphaFoldDB" id="A0A4R1KQJ6"/>
<organism evidence="3 4">
    <name type="scientific">Winogradskyella wandonensis</name>
    <dbReference type="NCBI Taxonomy" id="1442586"/>
    <lineage>
        <taxon>Bacteria</taxon>
        <taxon>Pseudomonadati</taxon>
        <taxon>Bacteroidota</taxon>
        <taxon>Flavobacteriia</taxon>
        <taxon>Flavobacteriales</taxon>
        <taxon>Flavobacteriaceae</taxon>
        <taxon>Winogradskyella</taxon>
    </lineage>
</organism>
<dbReference type="OrthoDB" id="1374157at2"/>
<dbReference type="PANTHER" id="PTHR22677:SF4">
    <property type="entry name" value="USHER SYNDROME TYPE-1G PROTEIN-LIKE PROTEIN"/>
    <property type="match status" value="1"/>
</dbReference>
<feature type="repeat" description="ANK" evidence="1">
    <location>
        <begin position="70"/>
        <end position="102"/>
    </location>
</feature>
<dbReference type="Gene3D" id="1.25.40.20">
    <property type="entry name" value="Ankyrin repeat-containing domain"/>
    <property type="match status" value="1"/>
</dbReference>
<evidence type="ECO:0000313" key="3">
    <source>
        <dbReference type="EMBL" id="TCK67335.1"/>
    </source>
</evidence>
<proteinExistence type="predicted"/>
<name>A0A4R1KQJ6_9FLAO</name>
<dbReference type="Pfam" id="PF12796">
    <property type="entry name" value="Ank_2"/>
    <property type="match status" value="1"/>
</dbReference>
<evidence type="ECO:0000256" key="2">
    <source>
        <dbReference type="SAM" id="SignalP"/>
    </source>
</evidence>
<keyword evidence="4" id="KW-1185">Reference proteome</keyword>
<feature type="chain" id="PRO_5020786666" evidence="2">
    <location>
        <begin position="22"/>
        <end position="128"/>
    </location>
</feature>